<name>A0ABX9RLH4_9ACTN</name>
<proteinExistence type="predicted"/>
<comment type="caution">
    <text evidence="1">The sequence shown here is derived from an EMBL/GenBank/DDBJ whole genome shotgun (WGS) entry which is preliminary data.</text>
</comment>
<gene>
    <name evidence="1" type="ORF">D7147_03355</name>
</gene>
<reference evidence="1 2" key="1">
    <citation type="submission" date="2018-09" db="EMBL/GenBank/DDBJ databases">
        <title>Micromonospora sp. nov. MS1-9, isolated from a root of Musa sp.</title>
        <authorList>
            <person name="Kuncharoen N."/>
            <person name="Kudo T."/>
            <person name="Ohkuma M."/>
            <person name="Yuki M."/>
            <person name="Tanasupawat S."/>
        </authorList>
    </citation>
    <scope>NUCLEOTIDE SEQUENCE [LARGE SCALE GENOMIC DNA]</scope>
    <source>
        <strain evidence="1 2">NGC1-4</strain>
    </source>
</reference>
<dbReference type="EMBL" id="RAZS01000001">
    <property type="protein sequence ID" value="RKN24053.1"/>
    <property type="molecule type" value="Genomic_DNA"/>
</dbReference>
<dbReference type="RefSeq" id="WP_120673728.1">
    <property type="nucleotide sequence ID" value="NZ_RAZS01000001.1"/>
</dbReference>
<organism evidence="1 2">
    <name type="scientific">Micromonospora musae</name>
    <dbReference type="NCBI Taxonomy" id="1894970"/>
    <lineage>
        <taxon>Bacteria</taxon>
        <taxon>Bacillati</taxon>
        <taxon>Actinomycetota</taxon>
        <taxon>Actinomycetes</taxon>
        <taxon>Micromonosporales</taxon>
        <taxon>Micromonosporaceae</taxon>
        <taxon>Micromonospora</taxon>
    </lineage>
</organism>
<sequence>MGDDELALSITTRCREAGGLTEATLGELRDELGYKKLGRWVLAEIADALKAAGLGFFPPDRLNAELNAEPRQWQTVWIYQRDGGARARVIDAVLQPDECDVRGVLDGLGAGNLTALSPAERLRRIREIVNA</sequence>
<dbReference type="Proteomes" id="UP000271548">
    <property type="component" value="Unassembled WGS sequence"/>
</dbReference>
<keyword evidence="2" id="KW-1185">Reference proteome</keyword>
<accession>A0ABX9RLH4</accession>
<protein>
    <submittedName>
        <fullName evidence="1">Uncharacterized protein</fullName>
    </submittedName>
</protein>
<evidence type="ECO:0000313" key="1">
    <source>
        <dbReference type="EMBL" id="RKN24053.1"/>
    </source>
</evidence>
<evidence type="ECO:0000313" key="2">
    <source>
        <dbReference type="Proteomes" id="UP000271548"/>
    </source>
</evidence>